<dbReference type="PROSITE" id="PS00894">
    <property type="entry name" value="HTH_DEOR_1"/>
    <property type="match status" value="1"/>
</dbReference>
<dbReference type="Pfam" id="PF08220">
    <property type="entry name" value="HTH_DeoR"/>
    <property type="match status" value="1"/>
</dbReference>
<dbReference type="PROSITE" id="PS51000">
    <property type="entry name" value="HTH_DEOR_2"/>
    <property type="match status" value="1"/>
</dbReference>
<name>A0AAJ5X2Y5_9CAUL</name>
<dbReference type="Gene3D" id="3.40.50.1360">
    <property type="match status" value="1"/>
</dbReference>
<dbReference type="PANTHER" id="PTHR30363">
    <property type="entry name" value="HTH-TYPE TRANSCRIPTIONAL REGULATOR SRLR-RELATED"/>
    <property type="match status" value="1"/>
</dbReference>
<dbReference type="Gene3D" id="1.10.10.10">
    <property type="entry name" value="Winged helix-like DNA-binding domain superfamily/Winged helix DNA-binding domain"/>
    <property type="match status" value="1"/>
</dbReference>
<organism evidence="6 7">
    <name type="scientific">Candidatus Brevundimonas colombiensis</name>
    <dbReference type="NCBI Taxonomy" id="3121376"/>
    <lineage>
        <taxon>Bacteria</taxon>
        <taxon>Pseudomonadati</taxon>
        <taxon>Pseudomonadota</taxon>
        <taxon>Alphaproteobacteria</taxon>
        <taxon>Caulobacterales</taxon>
        <taxon>Caulobacteraceae</taxon>
        <taxon>Brevundimonas</taxon>
    </lineage>
</organism>
<dbReference type="InterPro" id="IPR018356">
    <property type="entry name" value="Tscrpt_reg_HTH_DeoR_CS"/>
</dbReference>
<proteinExistence type="predicted"/>
<dbReference type="SUPFAM" id="SSF46785">
    <property type="entry name" value="Winged helix' DNA-binding domain"/>
    <property type="match status" value="1"/>
</dbReference>
<dbReference type="SUPFAM" id="SSF100950">
    <property type="entry name" value="NagB/RpiA/CoA transferase-like"/>
    <property type="match status" value="1"/>
</dbReference>
<dbReference type="Proteomes" id="UP001213664">
    <property type="component" value="Chromosome"/>
</dbReference>
<dbReference type="AlphaFoldDB" id="A0AAJ5X2Y5"/>
<evidence type="ECO:0000256" key="3">
    <source>
        <dbReference type="ARBA" id="ARBA00023125"/>
    </source>
</evidence>
<dbReference type="SMART" id="SM00420">
    <property type="entry name" value="HTH_DEOR"/>
    <property type="match status" value="1"/>
</dbReference>
<reference evidence="6" key="1">
    <citation type="submission" date="2023-03" db="EMBL/GenBank/DDBJ databases">
        <title>Andean soil-derived lignocellulolytic bacterial consortium as a source of novel taxa and putative plastic-active enzymes.</title>
        <authorList>
            <person name="Diaz-Garcia L."/>
            <person name="Chuvochina M."/>
            <person name="Feuerriegel G."/>
            <person name="Bunk B."/>
            <person name="Sproer C."/>
            <person name="Streit W.R."/>
            <person name="Rodriguez L.M."/>
            <person name="Overmann J."/>
            <person name="Jimenez D.J."/>
        </authorList>
    </citation>
    <scope>NUCLEOTIDE SEQUENCE</scope>
    <source>
        <strain evidence="6">MAG 833</strain>
    </source>
</reference>
<dbReference type="InterPro" id="IPR036388">
    <property type="entry name" value="WH-like_DNA-bd_sf"/>
</dbReference>
<gene>
    <name evidence="6" type="ORF">P0Y50_00525</name>
</gene>
<dbReference type="PRINTS" id="PR00037">
    <property type="entry name" value="HTHLACR"/>
</dbReference>
<evidence type="ECO:0000259" key="5">
    <source>
        <dbReference type="PROSITE" id="PS51000"/>
    </source>
</evidence>
<keyword evidence="4" id="KW-0804">Transcription</keyword>
<dbReference type="InterPro" id="IPR036390">
    <property type="entry name" value="WH_DNA-bd_sf"/>
</dbReference>
<protein>
    <submittedName>
        <fullName evidence="6">DeoR/GlpR family DNA-binding transcription regulator</fullName>
    </submittedName>
</protein>
<keyword evidence="1" id="KW-0678">Repressor</keyword>
<dbReference type="InterPro" id="IPR050313">
    <property type="entry name" value="Carb_Metab_HTH_regulators"/>
</dbReference>
<dbReference type="GO" id="GO:0003700">
    <property type="term" value="F:DNA-binding transcription factor activity"/>
    <property type="evidence" value="ECO:0007669"/>
    <property type="project" value="InterPro"/>
</dbReference>
<dbReference type="PANTHER" id="PTHR30363:SF4">
    <property type="entry name" value="GLYCEROL-3-PHOSPHATE REGULON REPRESSOR"/>
    <property type="match status" value="1"/>
</dbReference>
<accession>A0AAJ5X2Y5</accession>
<dbReference type="InterPro" id="IPR037171">
    <property type="entry name" value="NagB/RpiA_transferase-like"/>
</dbReference>
<dbReference type="InterPro" id="IPR001034">
    <property type="entry name" value="DeoR_HTH"/>
</dbReference>
<dbReference type="EMBL" id="CP119326">
    <property type="protein sequence ID" value="WEK40123.1"/>
    <property type="molecule type" value="Genomic_DNA"/>
</dbReference>
<evidence type="ECO:0000313" key="7">
    <source>
        <dbReference type="Proteomes" id="UP001213664"/>
    </source>
</evidence>
<dbReference type="InterPro" id="IPR014036">
    <property type="entry name" value="DeoR-like_C"/>
</dbReference>
<evidence type="ECO:0000256" key="2">
    <source>
        <dbReference type="ARBA" id="ARBA00023015"/>
    </source>
</evidence>
<dbReference type="Pfam" id="PF00455">
    <property type="entry name" value="DeoRC"/>
    <property type="match status" value="1"/>
</dbReference>
<evidence type="ECO:0000256" key="4">
    <source>
        <dbReference type="ARBA" id="ARBA00023163"/>
    </source>
</evidence>
<sequence length="250" mass="27241">MKYSRQDKILKALGAAKTCSISDLAQTLDVSEETIRRDVRALEEAGKVHKLHGAVRLPDNVFESPFDARVNERTEAKQAIAAAAALLVPEHASIFIDSGSTSLHVAQALRGHRQLSVVTNALDVARVLASINNNRVFFTGGEIDQDYRAAFDAQAHDFVGRFSPDLAILSIGALDLEHGMMDFHLGEASIKQKVIRSTRKIMVVADESKFGRRGLIHTCRYDAVDILVTDIAPPDEFAAALMQSHVVVAG</sequence>
<feature type="domain" description="HTH deoR-type" evidence="5">
    <location>
        <begin position="2"/>
        <end position="57"/>
    </location>
</feature>
<keyword evidence="2" id="KW-0805">Transcription regulation</keyword>
<evidence type="ECO:0000256" key="1">
    <source>
        <dbReference type="ARBA" id="ARBA00022491"/>
    </source>
</evidence>
<evidence type="ECO:0000313" key="6">
    <source>
        <dbReference type="EMBL" id="WEK40123.1"/>
    </source>
</evidence>
<dbReference type="SMART" id="SM01134">
    <property type="entry name" value="DeoRC"/>
    <property type="match status" value="1"/>
</dbReference>
<dbReference type="GO" id="GO:0003677">
    <property type="term" value="F:DNA binding"/>
    <property type="evidence" value="ECO:0007669"/>
    <property type="project" value="UniProtKB-KW"/>
</dbReference>
<keyword evidence="3 6" id="KW-0238">DNA-binding</keyword>